<feature type="compositionally biased region" description="Polar residues" evidence="1">
    <location>
        <begin position="127"/>
        <end position="137"/>
    </location>
</feature>
<evidence type="ECO:0000313" key="3">
    <source>
        <dbReference type="EMBL" id="KAI3832584.1"/>
    </source>
</evidence>
<dbReference type="InterPro" id="IPR056440">
    <property type="entry name" value="Zn-ribbon_GIR1"/>
</dbReference>
<keyword evidence="4" id="KW-1185">Reference proteome</keyword>
<dbReference type="AlphaFoldDB" id="A0AAD4RUX4"/>
<feature type="domain" description="GIR1-like zinc ribbon" evidence="2">
    <location>
        <begin position="152"/>
        <end position="175"/>
    </location>
</feature>
<gene>
    <name evidence="3" type="ORF">MKW98_002130</name>
</gene>
<feature type="region of interest" description="Disordered" evidence="1">
    <location>
        <begin position="115"/>
        <end position="144"/>
    </location>
</feature>
<organism evidence="3 4">
    <name type="scientific">Papaver atlanticum</name>
    <dbReference type="NCBI Taxonomy" id="357466"/>
    <lineage>
        <taxon>Eukaryota</taxon>
        <taxon>Viridiplantae</taxon>
        <taxon>Streptophyta</taxon>
        <taxon>Embryophyta</taxon>
        <taxon>Tracheophyta</taxon>
        <taxon>Spermatophyta</taxon>
        <taxon>Magnoliopsida</taxon>
        <taxon>Ranunculales</taxon>
        <taxon>Papaveraceae</taxon>
        <taxon>Papaveroideae</taxon>
        <taxon>Papaver</taxon>
    </lineage>
</organism>
<accession>A0AAD4RUX4</accession>
<dbReference type="Proteomes" id="UP001202328">
    <property type="component" value="Unassembled WGS sequence"/>
</dbReference>
<evidence type="ECO:0000259" key="2">
    <source>
        <dbReference type="Pfam" id="PF24747"/>
    </source>
</evidence>
<dbReference type="PANTHER" id="PTHR33177:SF74">
    <property type="entry name" value="PROTEIN GL2-INTERACTING REPRESSOR 1"/>
    <property type="match status" value="1"/>
</dbReference>
<reference evidence="3" key="1">
    <citation type="submission" date="2022-04" db="EMBL/GenBank/DDBJ databases">
        <title>A functionally conserved STORR gene fusion in Papaver species that diverged 16.8 million years ago.</title>
        <authorList>
            <person name="Catania T."/>
        </authorList>
    </citation>
    <scope>NUCLEOTIDE SEQUENCE</scope>
    <source>
        <strain evidence="3">S-188037</strain>
    </source>
</reference>
<feature type="compositionally biased region" description="Low complexity" evidence="1">
    <location>
        <begin position="115"/>
        <end position="126"/>
    </location>
</feature>
<evidence type="ECO:0000256" key="1">
    <source>
        <dbReference type="SAM" id="MobiDB-lite"/>
    </source>
</evidence>
<sequence length="175" mass="19408">MGSKDQRHQQKLHLGNGGAFGFADSTTAHHSLYSSHFVQLEELNKPVPFGLQRFLNIKTGQIYYEKVETKELEPKKMSRIDKKGENNSMSAKLDMKLNLSPPVLDQLIITTAANSSASPASSPTSSCVTTDMNYSRGDSNKNPEETTEVLSNMVLVGCPNCHLYVMLKEDNLKFP</sequence>
<dbReference type="Pfam" id="PF24747">
    <property type="entry name" value="Zn-ribbon_GIR1"/>
    <property type="match status" value="1"/>
</dbReference>
<dbReference type="EMBL" id="JAJJMB010017986">
    <property type="protein sequence ID" value="KAI3832584.1"/>
    <property type="molecule type" value="Genomic_DNA"/>
</dbReference>
<evidence type="ECO:0000313" key="4">
    <source>
        <dbReference type="Proteomes" id="UP001202328"/>
    </source>
</evidence>
<proteinExistence type="predicted"/>
<dbReference type="PANTHER" id="PTHR33177">
    <property type="entry name" value="PUTATIVE-RELATED"/>
    <property type="match status" value="1"/>
</dbReference>
<protein>
    <recommendedName>
        <fullName evidence="2">GIR1-like zinc ribbon domain-containing protein</fullName>
    </recommendedName>
</protein>
<comment type="caution">
    <text evidence="3">The sequence shown here is derived from an EMBL/GenBank/DDBJ whole genome shotgun (WGS) entry which is preliminary data.</text>
</comment>
<dbReference type="InterPro" id="IPR055281">
    <property type="entry name" value="GIR1-2/SIED1"/>
</dbReference>
<name>A0AAD4RUX4_9MAGN</name>